<gene>
    <name evidence="3" type="ORF">Rhe02_79730</name>
</gene>
<accession>A0A8J3QIL2</accession>
<evidence type="ECO:0000313" key="4">
    <source>
        <dbReference type="Proteomes" id="UP000612899"/>
    </source>
</evidence>
<keyword evidence="1" id="KW-1133">Transmembrane helix</keyword>
<proteinExistence type="predicted"/>
<dbReference type="Proteomes" id="UP000612899">
    <property type="component" value="Unassembled WGS sequence"/>
</dbReference>
<feature type="domain" description="DUF4397" evidence="2">
    <location>
        <begin position="13"/>
        <end position="132"/>
    </location>
</feature>
<evidence type="ECO:0000313" key="3">
    <source>
        <dbReference type="EMBL" id="GIH09906.1"/>
    </source>
</evidence>
<evidence type="ECO:0000259" key="2">
    <source>
        <dbReference type="Pfam" id="PF14344"/>
    </source>
</evidence>
<protein>
    <recommendedName>
        <fullName evidence="2">DUF4397 domain-containing protein</fullName>
    </recommendedName>
</protein>
<dbReference type="Pfam" id="PF14344">
    <property type="entry name" value="DUF4397"/>
    <property type="match status" value="2"/>
</dbReference>
<feature type="transmembrane region" description="Helical" evidence="1">
    <location>
        <begin position="234"/>
        <end position="254"/>
    </location>
</feature>
<dbReference type="AlphaFoldDB" id="A0A8J3QIL2"/>
<dbReference type="InterPro" id="IPR025510">
    <property type="entry name" value="DUF4397"/>
</dbReference>
<sequence length="261" mass="26650">MGPAPAQAAADGYVRLAHLSPDTPAVDVYLTSQSGAVSKQVFPRVGYGVVSQYLKLPVGGYEVSMRLAGAAESTPAVLTTQVSVSAGSAQTVAGVGRNAELGLRVLRDDLSLPAGNKAKVRIVQASVQVPVLGVSLTNGPSIAENVAFATTTDYYIVDPGSWQLQIRPATGSQSTKVSATLGSGNVYSLLVVDAGQGALKTQLFTDAAKGRGLPWGGVATGGGGTSTNGRTATYLIVGASVLLLALVTGVVVRLRRRRTTL</sequence>
<keyword evidence="4" id="KW-1185">Reference proteome</keyword>
<dbReference type="EMBL" id="BONY01000079">
    <property type="protein sequence ID" value="GIH09906.1"/>
    <property type="molecule type" value="Genomic_DNA"/>
</dbReference>
<reference evidence="3" key="1">
    <citation type="submission" date="2021-01" db="EMBL/GenBank/DDBJ databases">
        <title>Whole genome shotgun sequence of Rhizocola hellebori NBRC 109834.</title>
        <authorList>
            <person name="Komaki H."/>
            <person name="Tamura T."/>
        </authorList>
    </citation>
    <scope>NUCLEOTIDE SEQUENCE</scope>
    <source>
        <strain evidence="3">NBRC 109834</strain>
    </source>
</reference>
<organism evidence="3 4">
    <name type="scientific">Rhizocola hellebori</name>
    <dbReference type="NCBI Taxonomy" id="1392758"/>
    <lineage>
        <taxon>Bacteria</taxon>
        <taxon>Bacillati</taxon>
        <taxon>Actinomycetota</taxon>
        <taxon>Actinomycetes</taxon>
        <taxon>Micromonosporales</taxon>
        <taxon>Micromonosporaceae</taxon>
        <taxon>Rhizocola</taxon>
    </lineage>
</organism>
<feature type="domain" description="DUF4397" evidence="2">
    <location>
        <begin position="137"/>
        <end position="209"/>
    </location>
</feature>
<comment type="caution">
    <text evidence="3">The sequence shown here is derived from an EMBL/GenBank/DDBJ whole genome shotgun (WGS) entry which is preliminary data.</text>
</comment>
<evidence type="ECO:0000256" key="1">
    <source>
        <dbReference type="SAM" id="Phobius"/>
    </source>
</evidence>
<name>A0A8J3QIL2_9ACTN</name>
<keyword evidence="1" id="KW-0812">Transmembrane</keyword>
<keyword evidence="1" id="KW-0472">Membrane</keyword>